<organism evidence="3">
    <name type="scientific">Schizophyllum commune (strain H4-8 / FGSC 9210)</name>
    <name type="common">Split gill fungus</name>
    <dbReference type="NCBI Taxonomy" id="578458"/>
    <lineage>
        <taxon>Eukaryota</taxon>
        <taxon>Fungi</taxon>
        <taxon>Dikarya</taxon>
        <taxon>Basidiomycota</taxon>
        <taxon>Agaricomycotina</taxon>
        <taxon>Agaricomycetes</taxon>
        <taxon>Agaricomycetidae</taxon>
        <taxon>Agaricales</taxon>
        <taxon>Schizophyllaceae</taxon>
        <taxon>Schizophyllum</taxon>
    </lineage>
</organism>
<dbReference type="EMBL" id="GL377312">
    <property type="protein sequence ID" value="EFI92745.1"/>
    <property type="molecule type" value="Genomic_DNA"/>
</dbReference>
<keyword evidence="3" id="KW-1185">Reference proteome</keyword>
<dbReference type="Proteomes" id="UP000007431">
    <property type="component" value="Unassembled WGS sequence"/>
</dbReference>
<dbReference type="VEuPathDB" id="FungiDB:SCHCODRAFT_02515754"/>
<dbReference type="VEuPathDB" id="FungiDB:SCHCODRAFT_02515856"/>
<name>D8QHU9_SCHCM</name>
<feature type="compositionally biased region" description="Low complexity" evidence="1">
    <location>
        <begin position="109"/>
        <end position="130"/>
    </location>
</feature>
<evidence type="ECO:0000313" key="2">
    <source>
        <dbReference type="EMBL" id="EFI92745.1"/>
    </source>
</evidence>
<dbReference type="InParanoid" id="D8QHU9"/>
<dbReference type="HOGENOM" id="CLU_821729_0_0_1"/>
<feature type="non-terminal residue" evidence="2">
    <location>
        <position position="338"/>
    </location>
</feature>
<dbReference type="KEGG" id="scm:SCHCO_02515754"/>
<dbReference type="AlphaFoldDB" id="D8QHU9"/>
<evidence type="ECO:0000313" key="3">
    <source>
        <dbReference type="Proteomes" id="UP000007431"/>
    </source>
</evidence>
<feature type="compositionally biased region" description="Low complexity" evidence="1">
    <location>
        <begin position="191"/>
        <end position="208"/>
    </location>
</feature>
<sequence length="338" mass="35406">MVIASTIHGNRLDAAEGAAQHMRSADAVGRPPRPFPHDVPAPWLRGTVFQAPPSLLSSTKHSACSAARISGVWGFRGAWTIDGSEISCLAVVAGHAQGAMRRGSQAGASLPSSPSRLPQSSVYSGSPSGSIDASGISQKPRRHAGDAPRLCWRDLASVSHGWPTALEKIRRPTASMAACRANDAPDRDQRSSSALDSPPALSAISSPARQLAPRPCASETASGFSRVLGLGATSSLRWCATKLILGLPYNTFTPCSVISICYSTVGWLRRLMSPSSSPAAEAASALTLTTLPIGSDLCNPKDTTTSIFDFVNDEPFAATLVTVRMFNSGRGRLPTTVD</sequence>
<reference evidence="2 3" key="1">
    <citation type="journal article" date="2010" name="Nat. Biotechnol.">
        <title>Genome sequence of the model mushroom Schizophyllum commune.</title>
        <authorList>
            <person name="Ohm R.A."/>
            <person name="de Jong J.F."/>
            <person name="Lugones L.G."/>
            <person name="Aerts A."/>
            <person name="Kothe E."/>
            <person name="Stajich J.E."/>
            <person name="de Vries R.P."/>
            <person name="Record E."/>
            <person name="Levasseur A."/>
            <person name="Baker S.E."/>
            <person name="Bartholomew K.A."/>
            <person name="Coutinho P.M."/>
            <person name="Erdmann S."/>
            <person name="Fowler T.J."/>
            <person name="Gathman A.C."/>
            <person name="Lombard V."/>
            <person name="Henrissat B."/>
            <person name="Knabe N."/>
            <person name="Kuees U."/>
            <person name="Lilly W.W."/>
            <person name="Lindquist E."/>
            <person name="Lucas S."/>
            <person name="Magnuson J.K."/>
            <person name="Piumi F."/>
            <person name="Raudaskoski M."/>
            <person name="Salamov A."/>
            <person name="Schmutz J."/>
            <person name="Schwarze F.W.M.R."/>
            <person name="vanKuyk P.A."/>
            <person name="Horton J.S."/>
            <person name="Grigoriev I.V."/>
            <person name="Woesten H.A.B."/>
        </authorList>
    </citation>
    <scope>NUCLEOTIDE SEQUENCE [LARGE SCALE GENOMIC DNA]</scope>
    <source>
        <strain evidence="3">H4-8 / FGSC 9210</strain>
    </source>
</reference>
<proteinExistence type="predicted"/>
<accession>D8QHU9</accession>
<feature type="region of interest" description="Disordered" evidence="1">
    <location>
        <begin position="103"/>
        <end position="144"/>
    </location>
</feature>
<dbReference type="RefSeq" id="XP_003027648.1">
    <property type="nucleotide sequence ID" value="XM_003027602.1"/>
</dbReference>
<evidence type="ECO:0000256" key="1">
    <source>
        <dbReference type="SAM" id="MobiDB-lite"/>
    </source>
</evidence>
<gene>
    <name evidence="2" type="ORF">SCHCODRAFT_113445</name>
</gene>
<protein>
    <submittedName>
        <fullName evidence="2">Uncharacterized protein</fullName>
    </submittedName>
</protein>
<feature type="region of interest" description="Disordered" evidence="1">
    <location>
        <begin position="176"/>
        <end position="212"/>
    </location>
</feature>
<dbReference type="GeneID" id="9591666"/>